<accession>A0ABU2QHY2</accession>
<protein>
    <submittedName>
        <fullName evidence="3">Glycoside hydrolase family 92 protein</fullName>
    </submittedName>
</protein>
<feature type="compositionally biased region" description="Low complexity" evidence="1">
    <location>
        <begin position="102"/>
        <end position="111"/>
    </location>
</feature>
<gene>
    <name evidence="3" type="ORF">RM528_16630</name>
</gene>
<dbReference type="GO" id="GO:0016787">
    <property type="term" value="F:hydrolase activity"/>
    <property type="evidence" value="ECO:0007669"/>
    <property type="project" value="UniProtKB-KW"/>
</dbReference>
<evidence type="ECO:0000259" key="2">
    <source>
        <dbReference type="Pfam" id="PF07971"/>
    </source>
</evidence>
<dbReference type="Gene3D" id="3.30.2080.10">
    <property type="entry name" value="GH92 mannosidase domain"/>
    <property type="match status" value="1"/>
</dbReference>
<proteinExistence type="predicted"/>
<comment type="caution">
    <text evidence="3">The sequence shown here is derived from an EMBL/GenBank/DDBJ whole genome shotgun (WGS) entry which is preliminary data.</text>
</comment>
<evidence type="ECO:0000313" key="4">
    <source>
        <dbReference type="Proteomes" id="UP001180503"/>
    </source>
</evidence>
<dbReference type="Gene3D" id="1.20.1610.10">
    <property type="entry name" value="alpha-1,2-mannosidases domains"/>
    <property type="match status" value="1"/>
</dbReference>
<dbReference type="Proteomes" id="UP001180503">
    <property type="component" value="Unassembled WGS sequence"/>
</dbReference>
<feature type="region of interest" description="Disordered" evidence="1">
    <location>
        <begin position="66"/>
        <end position="127"/>
    </location>
</feature>
<evidence type="ECO:0000313" key="3">
    <source>
        <dbReference type="EMBL" id="MDT0403474.1"/>
    </source>
</evidence>
<dbReference type="EMBL" id="JAVRFB010000011">
    <property type="protein sequence ID" value="MDT0403474.1"/>
    <property type="molecule type" value="Genomic_DNA"/>
</dbReference>
<evidence type="ECO:0000256" key="1">
    <source>
        <dbReference type="SAM" id="MobiDB-lite"/>
    </source>
</evidence>
<organism evidence="3 4">
    <name type="scientific">Streptomyces edwardsiae</name>
    <dbReference type="NCBI Taxonomy" id="3075527"/>
    <lineage>
        <taxon>Bacteria</taxon>
        <taxon>Bacillati</taxon>
        <taxon>Actinomycetota</taxon>
        <taxon>Actinomycetes</taxon>
        <taxon>Kitasatosporales</taxon>
        <taxon>Streptomycetaceae</taxon>
        <taxon>Streptomyces</taxon>
    </lineage>
</organism>
<keyword evidence="3" id="KW-0378">Hydrolase</keyword>
<dbReference type="Pfam" id="PF07971">
    <property type="entry name" value="Glyco_hydro_92"/>
    <property type="match status" value="1"/>
</dbReference>
<feature type="domain" description="Glycosyl hydrolase family 92" evidence="2">
    <location>
        <begin position="4"/>
        <end position="49"/>
    </location>
</feature>
<sequence>MYNTSGAYLSNQPSFTMPFVYNWLRQPHRTADVLRRAVDEMYDTTRSWLPADFTRTGGKLSFRMSARPGTWGTRAGDVPPSHTDGTDARNSIGRTPDGRGNLGSLDLSDNSLSRERPAEAGAAPGARLELGDIGIEFNWPDTGPGQPDNWIPHGRRIRMDGKPATGISFLGLATNGPSQGTAVVEYTDGSTQSVPVRFTDWTPGTNYQFGNEPLVTTTGRNRTAGGNDTVQTKVFATRPQLLDPAKRVAAATRRRCVTPGCRCSSAATSTWC</sequence>
<name>A0ABU2QHY2_9ACTN</name>
<dbReference type="InterPro" id="IPR012939">
    <property type="entry name" value="Glyco_hydro_92"/>
</dbReference>
<reference evidence="4" key="1">
    <citation type="submission" date="2023-07" db="EMBL/GenBank/DDBJ databases">
        <title>30 novel species of actinomycetes from the DSMZ collection.</title>
        <authorList>
            <person name="Nouioui I."/>
        </authorList>
    </citation>
    <scope>NUCLEOTIDE SEQUENCE [LARGE SCALE GENOMIC DNA]</scope>
    <source>
        <strain evidence="4">DSM 41635</strain>
    </source>
</reference>